<dbReference type="InterPro" id="IPR012338">
    <property type="entry name" value="Beta-lactam/transpept-like"/>
</dbReference>
<gene>
    <name evidence="4" type="ORF">K466DRAFT_561015</name>
</gene>
<dbReference type="PANTHER" id="PTHR46825:SF15">
    <property type="entry name" value="BETA-LACTAMASE-RELATED DOMAIN-CONTAINING PROTEIN"/>
    <property type="match status" value="1"/>
</dbReference>
<feature type="signal peptide" evidence="2">
    <location>
        <begin position="1"/>
        <end position="17"/>
    </location>
</feature>
<feature type="domain" description="Beta-lactamase-related" evidence="3">
    <location>
        <begin position="52"/>
        <end position="394"/>
    </location>
</feature>
<sequence>MQALALSLAYVLPLLSAASSSTNTSSVPVRGKVYTALAAGGLISSEVSAYAQGFIDSNLTPGLTLAVVRLDNKSVAAAFGSWGNRTEDGDLAQPDTLFAIASVSKAFLTSAMGILMDDFAHGRNVTALPDGLSEFTFDTKLQALLPDVWKLEDEFASQKANIRDLLSHVTGLTRNEFMYTREDTPLSLGKRLRYIHPSYELREQWSYCNLMYLFLPHVITTYSGKTFQEFVAERIFVPLNMTATTYNLTAADESGLMSQSFIFTGRRIPVIFQDPRAASFIAGAGGVISNAIDMAKWAATVLNQGVDPISNTTIIPGWVYDETTTAREIMTGNTTADPTMSVVGYGLGWQPQSYLGHDIITHDGGIPGFVSSLMILPNDNLAVVALLNTDGPWQDLVPLAVIDNVLGLNVTPTIPSLPSGSASASTSPNTSCVPGIPIDKFAGTYVNPGYGNITFCAPGDNSTAYCAGALSDWAAISPNGTIDPNSLYATTPRITTHAVMQLVCSGSGLEETASFKFLLTLQSIYPNGFGRDTTPFFEGASNILPKTDVECLVDTKGKVTGCGWLNLEAGHERTGSVQERADVWWDKV</sequence>
<feature type="chain" id="PRO_5023147829" evidence="2">
    <location>
        <begin position="18"/>
        <end position="588"/>
    </location>
</feature>
<dbReference type="Proteomes" id="UP000308197">
    <property type="component" value="Unassembled WGS sequence"/>
</dbReference>
<dbReference type="PANTHER" id="PTHR46825">
    <property type="entry name" value="D-ALANYL-D-ALANINE-CARBOXYPEPTIDASE/ENDOPEPTIDASE AMPH"/>
    <property type="match status" value="1"/>
</dbReference>
<name>A0A5C3PY47_9APHY</name>
<protein>
    <submittedName>
        <fullName evidence="4">Beta-lactamase/transpeptidase-like protein</fullName>
    </submittedName>
</protein>
<dbReference type="InterPro" id="IPR050491">
    <property type="entry name" value="AmpC-like"/>
</dbReference>
<evidence type="ECO:0000259" key="3">
    <source>
        <dbReference type="Pfam" id="PF00144"/>
    </source>
</evidence>
<evidence type="ECO:0000313" key="5">
    <source>
        <dbReference type="Proteomes" id="UP000308197"/>
    </source>
</evidence>
<keyword evidence="5" id="KW-1185">Reference proteome</keyword>
<dbReference type="STRING" id="1314778.A0A5C3PY47"/>
<dbReference type="InterPro" id="IPR001466">
    <property type="entry name" value="Beta-lactam-related"/>
</dbReference>
<dbReference type="InParanoid" id="A0A5C3PY47"/>
<dbReference type="Gene3D" id="3.40.710.10">
    <property type="entry name" value="DD-peptidase/beta-lactamase superfamily"/>
    <property type="match status" value="1"/>
</dbReference>
<dbReference type="AlphaFoldDB" id="A0A5C3PY47"/>
<evidence type="ECO:0000256" key="1">
    <source>
        <dbReference type="ARBA" id="ARBA00038215"/>
    </source>
</evidence>
<organism evidence="4 5">
    <name type="scientific">Polyporus arcularius HHB13444</name>
    <dbReference type="NCBI Taxonomy" id="1314778"/>
    <lineage>
        <taxon>Eukaryota</taxon>
        <taxon>Fungi</taxon>
        <taxon>Dikarya</taxon>
        <taxon>Basidiomycota</taxon>
        <taxon>Agaricomycotina</taxon>
        <taxon>Agaricomycetes</taxon>
        <taxon>Polyporales</taxon>
        <taxon>Polyporaceae</taxon>
        <taxon>Polyporus</taxon>
    </lineage>
</organism>
<keyword evidence="2" id="KW-0732">Signal</keyword>
<evidence type="ECO:0000313" key="4">
    <source>
        <dbReference type="EMBL" id="TFK94471.1"/>
    </source>
</evidence>
<proteinExistence type="inferred from homology"/>
<dbReference type="EMBL" id="ML210968">
    <property type="protein sequence ID" value="TFK94471.1"/>
    <property type="molecule type" value="Genomic_DNA"/>
</dbReference>
<comment type="similarity">
    <text evidence="1">Belongs to the peptidase S12 family.</text>
</comment>
<dbReference type="SUPFAM" id="SSF56601">
    <property type="entry name" value="beta-lactamase/transpeptidase-like"/>
    <property type="match status" value="1"/>
</dbReference>
<dbReference type="Pfam" id="PF00144">
    <property type="entry name" value="Beta-lactamase"/>
    <property type="match status" value="1"/>
</dbReference>
<accession>A0A5C3PY47</accession>
<reference evidence="4 5" key="1">
    <citation type="journal article" date="2019" name="Nat. Ecol. Evol.">
        <title>Megaphylogeny resolves global patterns of mushroom evolution.</title>
        <authorList>
            <person name="Varga T."/>
            <person name="Krizsan K."/>
            <person name="Foldi C."/>
            <person name="Dima B."/>
            <person name="Sanchez-Garcia M."/>
            <person name="Sanchez-Ramirez S."/>
            <person name="Szollosi G.J."/>
            <person name="Szarkandi J.G."/>
            <person name="Papp V."/>
            <person name="Albert L."/>
            <person name="Andreopoulos W."/>
            <person name="Angelini C."/>
            <person name="Antonin V."/>
            <person name="Barry K.W."/>
            <person name="Bougher N.L."/>
            <person name="Buchanan P."/>
            <person name="Buyck B."/>
            <person name="Bense V."/>
            <person name="Catcheside P."/>
            <person name="Chovatia M."/>
            <person name="Cooper J."/>
            <person name="Damon W."/>
            <person name="Desjardin D."/>
            <person name="Finy P."/>
            <person name="Geml J."/>
            <person name="Haridas S."/>
            <person name="Hughes K."/>
            <person name="Justo A."/>
            <person name="Karasinski D."/>
            <person name="Kautmanova I."/>
            <person name="Kiss B."/>
            <person name="Kocsube S."/>
            <person name="Kotiranta H."/>
            <person name="LaButti K.M."/>
            <person name="Lechner B.E."/>
            <person name="Liimatainen K."/>
            <person name="Lipzen A."/>
            <person name="Lukacs Z."/>
            <person name="Mihaltcheva S."/>
            <person name="Morgado L.N."/>
            <person name="Niskanen T."/>
            <person name="Noordeloos M.E."/>
            <person name="Ohm R.A."/>
            <person name="Ortiz-Santana B."/>
            <person name="Ovrebo C."/>
            <person name="Racz N."/>
            <person name="Riley R."/>
            <person name="Savchenko A."/>
            <person name="Shiryaev A."/>
            <person name="Soop K."/>
            <person name="Spirin V."/>
            <person name="Szebenyi C."/>
            <person name="Tomsovsky M."/>
            <person name="Tulloss R.E."/>
            <person name="Uehling J."/>
            <person name="Grigoriev I.V."/>
            <person name="Vagvolgyi C."/>
            <person name="Papp T."/>
            <person name="Martin F.M."/>
            <person name="Miettinen O."/>
            <person name="Hibbett D.S."/>
            <person name="Nagy L.G."/>
        </authorList>
    </citation>
    <scope>NUCLEOTIDE SEQUENCE [LARGE SCALE GENOMIC DNA]</scope>
    <source>
        <strain evidence="4 5">HHB13444</strain>
    </source>
</reference>
<evidence type="ECO:0000256" key="2">
    <source>
        <dbReference type="SAM" id="SignalP"/>
    </source>
</evidence>